<dbReference type="EMBL" id="BMAU01021301">
    <property type="protein sequence ID" value="GFY10954.1"/>
    <property type="molecule type" value="Genomic_DNA"/>
</dbReference>
<reference evidence="1" key="1">
    <citation type="submission" date="2020-08" db="EMBL/GenBank/DDBJ databases">
        <title>Multicomponent nature underlies the extraordinary mechanical properties of spider dragline silk.</title>
        <authorList>
            <person name="Kono N."/>
            <person name="Nakamura H."/>
            <person name="Mori M."/>
            <person name="Yoshida Y."/>
            <person name="Ohtoshi R."/>
            <person name="Malay A.D."/>
            <person name="Moran D.A.P."/>
            <person name="Tomita M."/>
            <person name="Numata K."/>
            <person name="Arakawa K."/>
        </authorList>
    </citation>
    <scope>NUCLEOTIDE SEQUENCE</scope>
</reference>
<dbReference type="AlphaFoldDB" id="A0A8X6VFQ1"/>
<accession>A0A8X6VFQ1</accession>
<keyword evidence="2" id="KW-1185">Reference proteome</keyword>
<protein>
    <submittedName>
        <fullName evidence="1">Uncharacterized protein</fullName>
    </submittedName>
</protein>
<organism evidence="1 2">
    <name type="scientific">Trichonephila clavipes</name>
    <name type="common">Golden silk orbweaver</name>
    <name type="synonym">Nephila clavipes</name>
    <dbReference type="NCBI Taxonomy" id="2585209"/>
    <lineage>
        <taxon>Eukaryota</taxon>
        <taxon>Metazoa</taxon>
        <taxon>Ecdysozoa</taxon>
        <taxon>Arthropoda</taxon>
        <taxon>Chelicerata</taxon>
        <taxon>Arachnida</taxon>
        <taxon>Araneae</taxon>
        <taxon>Araneomorphae</taxon>
        <taxon>Entelegynae</taxon>
        <taxon>Araneoidea</taxon>
        <taxon>Nephilidae</taxon>
        <taxon>Trichonephila</taxon>
    </lineage>
</organism>
<proteinExistence type="predicted"/>
<evidence type="ECO:0000313" key="1">
    <source>
        <dbReference type="EMBL" id="GFY10954.1"/>
    </source>
</evidence>
<sequence>MNLEPTYICSLAIPAPSRDINSINPTQQSTREPNPVKARGYFKPKAMSIMTWPESTYIGFRIVQLVSKSQKDVNESALKKICGRNRLKAIMIEDHCKI</sequence>
<dbReference type="Proteomes" id="UP000887159">
    <property type="component" value="Unassembled WGS sequence"/>
</dbReference>
<comment type="caution">
    <text evidence="1">The sequence shown here is derived from an EMBL/GenBank/DDBJ whole genome shotgun (WGS) entry which is preliminary data.</text>
</comment>
<name>A0A8X6VFQ1_TRICX</name>
<evidence type="ECO:0000313" key="2">
    <source>
        <dbReference type="Proteomes" id="UP000887159"/>
    </source>
</evidence>
<gene>
    <name evidence="1" type="ORF">TNCV_1124751</name>
</gene>